<evidence type="ECO:0008006" key="3">
    <source>
        <dbReference type="Google" id="ProtNLM"/>
    </source>
</evidence>
<sequence>MISAIEVSSEPNDLIDESEELIPTIGPSEFRISSTTKQQNLETEVYFNRSASVISLLNETTISTTPHSLLVRDPNYFVDSPQCKMPAPNPFTADVLKIWHKKSYTKCDKSSDSITVIYVKTKQIYQLHKNDPKSKCCYRQILRAGAKTMADQSYKLKNCIEFQQDFVVPRHVEEMITECRKANKSNVWQKDAFSFVHPKVKSLPTRERRASVLLWGIDSISRMNFQRTMPHMFEYLRTQHWYELQGYNKMADNTFPNLMAVLTGMNNTRSYDQCRPKEVGGLDACPMLWKDFKNKGYATAYAEDWATYSTFDFHKRGFRKVPTDLYLRPLILALEKELKTVYAAGIPYCLGRRHSAEYVYDSAMQFTQVYKDQPTFGLFWTNSFSHNDFSMPSAMDDKMVEYMRQLDRNGVFENSIIIFFSDHGMRFGSLRHLASGFIEERLPTMYIRLPKWFREKYKQFVGNLVLNQNRLTSPYDIYATLRHILELDTPLDQLPRPEGCPTCHSVFEEVSFARDCQKAGLEEHWCACEHMAEISANDTTIRMIAEKLVDKINTFLASKNMSNLCEHLKLNEIRSAHRSADMKAFRVQFTVNPQNAPLEASGSWNNSTQEISTKAYDISRLDFYKEYSKCIENETAKKYCICVQ</sequence>
<dbReference type="SUPFAM" id="SSF53649">
    <property type="entry name" value="Alkaline phosphatase-like"/>
    <property type="match status" value="1"/>
</dbReference>
<evidence type="ECO:0000313" key="2">
    <source>
        <dbReference type="Proteomes" id="UP000007798"/>
    </source>
</evidence>
<dbReference type="AlphaFoldDB" id="B4NFS2"/>
<dbReference type="EMBL" id="CH964251">
    <property type="protein sequence ID" value="EDW83139.2"/>
    <property type="molecule type" value="Genomic_DNA"/>
</dbReference>
<proteinExistence type="predicted"/>
<dbReference type="STRING" id="7260.B4NFS2"/>
<dbReference type="Pfam" id="PF02995">
    <property type="entry name" value="DUF229"/>
    <property type="match status" value="1"/>
</dbReference>
<dbReference type="KEGG" id="dwi:6649584"/>
<keyword evidence="2" id="KW-1185">Reference proteome</keyword>
<dbReference type="InterPro" id="IPR004245">
    <property type="entry name" value="DUF229"/>
</dbReference>
<dbReference type="FunFam" id="3.40.720.10:FF:000017">
    <property type="entry name" value="Predicted protein"/>
    <property type="match status" value="1"/>
</dbReference>
<reference evidence="1 2" key="1">
    <citation type="journal article" date="2007" name="Nature">
        <title>Evolution of genes and genomes on the Drosophila phylogeny.</title>
        <authorList>
            <consortium name="Drosophila 12 Genomes Consortium"/>
            <person name="Clark A.G."/>
            <person name="Eisen M.B."/>
            <person name="Smith D.R."/>
            <person name="Bergman C.M."/>
            <person name="Oliver B."/>
            <person name="Markow T.A."/>
            <person name="Kaufman T.C."/>
            <person name="Kellis M."/>
            <person name="Gelbart W."/>
            <person name="Iyer V.N."/>
            <person name="Pollard D.A."/>
            <person name="Sackton T.B."/>
            <person name="Larracuente A.M."/>
            <person name="Singh N.D."/>
            <person name="Abad J.P."/>
            <person name="Abt D.N."/>
            <person name="Adryan B."/>
            <person name="Aguade M."/>
            <person name="Akashi H."/>
            <person name="Anderson W.W."/>
            <person name="Aquadro C.F."/>
            <person name="Ardell D.H."/>
            <person name="Arguello R."/>
            <person name="Artieri C.G."/>
            <person name="Barbash D.A."/>
            <person name="Barker D."/>
            <person name="Barsanti P."/>
            <person name="Batterham P."/>
            <person name="Batzoglou S."/>
            <person name="Begun D."/>
            <person name="Bhutkar A."/>
            <person name="Blanco E."/>
            <person name="Bosak S.A."/>
            <person name="Bradley R.K."/>
            <person name="Brand A.D."/>
            <person name="Brent M.R."/>
            <person name="Brooks A.N."/>
            <person name="Brown R.H."/>
            <person name="Butlin R.K."/>
            <person name="Caggese C."/>
            <person name="Calvi B.R."/>
            <person name="Bernardo de Carvalho A."/>
            <person name="Caspi A."/>
            <person name="Castrezana S."/>
            <person name="Celniker S.E."/>
            <person name="Chang J.L."/>
            <person name="Chapple C."/>
            <person name="Chatterji S."/>
            <person name="Chinwalla A."/>
            <person name="Civetta A."/>
            <person name="Clifton S.W."/>
            <person name="Comeron J.M."/>
            <person name="Costello J.C."/>
            <person name="Coyne J.A."/>
            <person name="Daub J."/>
            <person name="David R.G."/>
            <person name="Delcher A.L."/>
            <person name="Delehaunty K."/>
            <person name="Do C.B."/>
            <person name="Ebling H."/>
            <person name="Edwards K."/>
            <person name="Eickbush T."/>
            <person name="Evans J.D."/>
            <person name="Filipski A."/>
            <person name="Findeiss S."/>
            <person name="Freyhult E."/>
            <person name="Fulton L."/>
            <person name="Fulton R."/>
            <person name="Garcia A.C."/>
            <person name="Gardiner A."/>
            <person name="Garfield D.A."/>
            <person name="Garvin B.E."/>
            <person name="Gibson G."/>
            <person name="Gilbert D."/>
            <person name="Gnerre S."/>
            <person name="Godfrey J."/>
            <person name="Good R."/>
            <person name="Gotea V."/>
            <person name="Gravely B."/>
            <person name="Greenberg A.J."/>
            <person name="Griffiths-Jones S."/>
            <person name="Gross S."/>
            <person name="Guigo R."/>
            <person name="Gustafson E.A."/>
            <person name="Haerty W."/>
            <person name="Hahn M.W."/>
            <person name="Halligan D.L."/>
            <person name="Halpern A.L."/>
            <person name="Halter G.M."/>
            <person name="Han M.V."/>
            <person name="Heger A."/>
            <person name="Hillier L."/>
            <person name="Hinrichs A.S."/>
            <person name="Holmes I."/>
            <person name="Hoskins R.A."/>
            <person name="Hubisz M.J."/>
            <person name="Hultmark D."/>
            <person name="Huntley M.A."/>
            <person name="Jaffe D.B."/>
            <person name="Jagadeeshan S."/>
            <person name="Jeck W.R."/>
            <person name="Johnson J."/>
            <person name="Jones C.D."/>
            <person name="Jordan W.C."/>
            <person name="Karpen G.H."/>
            <person name="Kataoka E."/>
            <person name="Keightley P.D."/>
            <person name="Kheradpour P."/>
            <person name="Kirkness E.F."/>
            <person name="Koerich L.B."/>
            <person name="Kristiansen K."/>
            <person name="Kudrna D."/>
            <person name="Kulathinal R.J."/>
            <person name="Kumar S."/>
            <person name="Kwok R."/>
            <person name="Lander E."/>
            <person name="Langley C.H."/>
            <person name="Lapoint R."/>
            <person name="Lazzaro B.P."/>
            <person name="Lee S.J."/>
            <person name="Levesque L."/>
            <person name="Li R."/>
            <person name="Lin C.F."/>
            <person name="Lin M.F."/>
            <person name="Lindblad-Toh K."/>
            <person name="Llopart A."/>
            <person name="Long M."/>
            <person name="Low L."/>
            <person name="Lozovsky E."/>
            <person name="Lu J."/>
            <person name="Luo M."/>
            <person name="Machado C.A."/>
            <person name="Makalowski W."/>
            <person name="Marzo M."/>
            <person name="Matsuda M."/>
            <person name="Matzkin L."/>
            <person name="McAllister B."/>
            <person name="McBride C.S."/>
            <person name="McKernan B."/>
            <person name="McKernan K."/>
            <person name="Mendez-Lago M."/>
            <person name="Minx P."/>
            <person name="Mollenhauer M.U."/>
            <person name="Montooth K."/>
            <person name="Mount S.M."/>
            <person name="Mu X."/>
            <person name="Myers E."/>
            <person name="Negre B."/>
            <person name="Newfeld S."/>
            <person name="Nielsen R."/>
            <person name="Noor M.A."/>
            <person name="O'Grady P."/>
            <person name="Pachter L."/>
            <person name="Papaceit M."/>
            <person name="Parisi M.J."/>
            <person name="Parisi M."/>
            <person name="Parts L."/>
            <person name="Pedersen J.S."/>
            <person name="Pesole G."/>
            <person name="Phillippy A.M."/>
            <person name="Ponting C.P."/>
            <person name="Pop M."/>
            <person name="Porcelli D."/>
            <person name="Powell J.R."/>
            <person name="Prohaska S."/>
            <person name="Pruitt K."/>
            <person name="Puig M."/>
            <person name="Quesneville H."/>
            <person name="Ram K.R."/>
            <person name="Rand D."/>
            <person name="Rasmussen M.D."/>
            <person name="Reed L.K."/>
            <person name="Reenan R."/>
            <person name="Reily A."/>
            <person name="Remington K.A."/>
            <person name="Rieger T.T."/>
            <person name="Ritchie M.G."/>
            <person name="Robin C."/>
            <person name="Rogers Y.H."/>
            <person name="Rohde C."/>
            <person name="Rozas J."/>
            <person name="Rubenfield M.J."/>
            <person name="Ruiz A."/>
            <person name="Russo S."/>
            <person name="Salzberg S.L."/>
            <person name="Sanchez-Gracia A."/>
            <person name="Saranga D.J."/>
            <person name="Sato H."/>
            <person name="Schaeffer S.W."/>
            <person name="Schatz M.C."/>
            <person name="Schlenke T."/>
            <person name="Schwartz R."/>
            <person name="Segarra C."/>
            <person name="Singh R.S."/>
            <person name="Sirot L."/>
            <person name="Sirota M."/>
            <person name="Sisneros N.B."/>
            <person name="Smith C.D."/>
            <person name="Smith T.F."/>
            <person name="Spieth J."/>
            <person name="Stage D.E."/>
            <person name="Stark A."/>
            <person name="Stephan W."/>
            <person name="Strausberg R.L."/>
            <person name="Strempel S."/>
            <person name="Sturgill D."/>
            <person name="Sutton G."/>
            <person name="Sutton G.G."/>
            <person name="Tao W."/>
            <person name="Teichmann S."/>
            <person name="Tobari Y.N."/>
            <person name="Tomimura Y."/>
            <person name="Tsolas J.M."/>
            <person name="Valente V.L."/>
            <person name="Venter E."/>
            <person name="Venter J.C."/>
            <person name="Vicario S."/>
            <person name="Vieira F.G."/>
            <person name="Vilella A.J."/>
            <person name="Villasante A."/>
            <person name="Walenz B."/>
            <person name="Wang J."/>
            <person name="Wasserman M."/>
            <person name="Watts T."/>
            <person name="Wilson D."/>
            <person name="Wilson R.K."/>
            <person name="Wing R.A."/>
            <person name="Wolfner M.F."/>
            <person name="Wong A."/>
            <person name="Wong G.K."/>
            <person name="Wu C.I."/>
            <person name="Wu G."/>
            <person name="Yamamoto D."/>
            <person name="Yang H.P."/>
            <person name="Yang S.P."/>
            <person name="Yorke J.A."/>
            <person name="Yoshida K."/>
            <person name="Zdobnov E."/>
            <person name="Zhang P."/>
            <person name="Zhang Y."/>
            <person name="Zimin A.V."/>
            <person name="Baldwin J."/>
            <person name="Abdouelleil A."/>
            <person name="Abdulkadir J."/>
            <person name="Abebe A."/>
            <person name="Abera B."/>
            <person name="Abreu J."/>
            <person name="Acer S.C."/>
            <person name="Aftuck L."/>
            <person name="Alexander A."/>
            <person name="An P."/>
            <person name="Anderson E."/>
            <person name="Anderson S."/>
            <person name="Arachi H."/>
            <person name="Azer M."/>
            <person name="Bachantsang P."/>
            <person name="Barry A."/>
            <person name="Bayul T."/>
            <person name="Berlin A."/>
            <person name="Bessette D."/>
            <person name="Bloom T."/>
            <person name="Blye J."/>
            <person name="Boguslavskiy L."/>
            <person name="Bonnet C."/>
            <person name="Boukhgalter B."/>
            <person name="Bourzgui I."/>
            <person name="Brown A."/>
            <person name="Cahill P."/>
            <person name="Channer S."/>
            <person name="Cheshatsang Y."/>
            <person name="Chuda L."/>
            <person name="Citroen M."/>
            <person name="Collymore A."/>
            <person name="Cooke P."/>
            <person name="Costello M."/>
            <person name="D'Aco K."/>
            <person name="Daza R."/>
            <person name="De Haan G."/>
            <person name="DeGray S."/>
            <person name="DeMaso C."/>
            <person name="Dhargay N."/>
            <person name="Dooley K."/>
            <person name="Dooley E."/>
            <person name="Doricent M."/>
            <person name="Dorje P."/>
            <person name="Dorjee K."/>
            <person name="Dupes A."/>
            <person name="Elong R."/>
            <person name="Falk J."/>
            <person name="Farina A."/>
            <person name="Faro S."/>
            <person name="Ferguson D."/>
            <person name="Fisher S."/>
            <person name="Foley C.D."/>
            <person name="Franke A."/>
            <person name="Friedrich D."/>
            <person name="Gadbois L."/>
            <person name="Gearin G."/>
            <person name="Gearin C.R."/>
            <person name="Giannoukos G."/>
            <person name="Goode T."/>
            <person name="Graham J."/>
            <person name="Grandbois E."/>
            <person name="Grewal S."/>
            <person name="Gyaltsen K."/>
            <person name="Hafez N."/>
            <person name="Hagos B."/>
            <person name="Hall J."/>
            <person name="Henson C."/>
            <person name="Hollinger A."/>
            <person name="Honan T."/>
            <person name="Huard M.D."/>
            <person name="Hughes L."/>
            <person name="Hurhula B."/>
            <person name="Husby M.E."/>
            <person name="Kamat A."/>
            <person name="Kanga B."/>
            <person name="Kashin S."/>
            <person name="Khazanovich D."/>
            <person name="Kisner P."/>
            <person name="Lance K."/>
            <person name="Lara M."/>
            <person name="Lee W."/>
            <person name="Lennon N."/>
            <person name="Letendre F."/>
            <person name="LeVine R."/>
            <person name="Lipovsky A."/>
            <person name="Liu X."/>
            <person name="Liu J."/>
            <person name="Liu S."/>
            <person name="Lokyitsang T."/>
            <person name="Lokyitsang Y."/>
            <person name="Lubonja R."/>
            <person name="Lui A."/>
            <person name="MacDonald P."/>
            <person name="Magnisalis V."/>
            <person name="Maru K."/>
            <person name="Matthews C."/>
            <person name="McCusker W."/>
            <person name="McDonough S."/>
            <person name="Mehta T."/>
            <person name="Meldrim J."/>
            <person name="Meneus L."/>
            <person name="Mihai O."/>
            <person name="Mihalev A."/>
            <person name="Mihova T."/>
            <person name="Mittelman R."/>
            <person name="Mlenga V."/>
            <person name="Montmayeur A."/>
            <person name="Mulrain L."/>
            <person name="Navidi A."/>
            <person name="Naylor J."/>
            <person name="Negash T."/>
            <person name="Nguyen T."/>
            <person name="Nguyen N."/>
            <person name="Nicol R."/>
            <person name="Norbu C."/>
            <person name="Norbu N."/>
            <person name="Novod N."/>
            <person name="O'Neill B."/>
            <person name="Osman S."/>
            <person name="Markiewicz E."/>
            <person name="Oyono O.L."/>
            <person name="Patti C."/>
            <person name="Phunkhang P."/>
            <person name="Pierre F."/>
            <person name="Priest M."/>
            <person name="Raghuraman S."/>
            <person name="Rege F."/>
            <person name="Reyes R."/>
            <person name="Rise C."/>
            <person name="Rogov P."/>
            <person name="Ross K."/>
            <person name="Ryan E."/>
            <person name="Settipalli S."/>
            <person name="Shea T."/>
            <person name="Sherpa N."/>
            <person name="Shi L."/>
            <person name="Shih D."/>
            <person name="Sparrow T."/>
            <person name="Spaulding J."/>
            <person name="Stalker J."/>
            <person name="Stange-Thomann N."/>
            <person name="Stavropoulos S."/>
            <person name="Stone C."/>
            <person name="Strader C."/>
            <person name="Tesfaye S."/>
            <person name="Thomson T."/>
            <person name="Thoulutsang Y."/>
            <person name="Thoulutsang D."/>
            <person name="Topham K."/>
            <person name="Topping I."/>
            <person name="Tsamla T."/>
            <person name="Vassiliev H."/>
            <person name="Vo A."/>
            <person name="Wangchuk T."/>
            <person name="Wangdi T."/>
            <person name="Weiand M."/>
            <person name="Wilkinson J."/>
            <person name="Wilson A."/>
            <person name="Yadav S."/>
            <person name="Young G."/>
            <person name="Yu Q."/>
            <person name="Zembek L."/>
            <person name="Zhong D."/>
            <person name="Zimmer A."/>
            <person name="Zwirko Z."/>
            <person name="Jaffe D.B."/>
            <person name="Alvarez P."/>
            <person name="Brockman W."/>
            <person name="Butler J."/>
            <person name="Chin C."/>
            <person name="Gnerre S."/>
            <person name="Grabherr M."/>
            <person name="Kleber M."/>
            <person name="Mauceli E."/>
            <person name="MacCallum I."/>
        </authorList>
    </citation>
    <scope>NUCLEOTIDE SEQUENCE [LARGE SCALE GENOMIC DNA]</scope>
    <source>
        <strain evidence="2">Tucson 14030-0811.24</strain>
    </source>
</reference>
<gene>
    <name evidence="1" type="primary">Dwil\GK22473</name>
    <name evidence="1" type="ORF">Dwil_GK22473</name>
</gene>
<dbReference type="HOGENOM" id="CLU_018076_2_0_1"/>
<dbReference type="PANTHER" id="PTHR10974:SF9">
    <property type="entry name" value="DUF229 DOMAIN CONTAINING PROTEIN-RELATED"/>
    <property type="match status" value="1"/>
</dbReference>
<dbReference type="CDD" id="cd16021">
    <property type="entry name" value="ALP_like"/>
    <property type="match status" value="1"/>
</dbReference>
<organism evidence="1 2">
    <name type="scientific">Drosophila willistoni</name>
    <name type="common">Fruit fly</name>
    <dbReference type="NCBI Taxonomy" id="7260"/>
    <lineage>
        <taxon>Eukaryota</taxon>
        <taxon>Metazoa</taxon>
        <taxon>Ecdysozoa</taxon>
        <taxon>Arthropoda</taxon>
        <taxon>Hexapoda</taxon>
        <taxon>Insecta</taxon>
        <taxon>Pterygota</taxon>
        <taxon>Neoptera</taxon>
        <taxon>Endopterygota</taxon>
        <taxon>Diptera</taxon>
        <taxon>Brachycera</taxon>
        <taxon>Muscomorpha</taxon>
        <taxon>Ephydroidea</taxon>
        <taxon>Drosophilidae</taxon>
        <taxon>Drosophila</taxon>
        <taxon>Sophophora</taxon>
    </lineage>
</organism>
<dbReference type="InParanoid" id="B4NFS2"/>
<dbReference type="GO" id="GO:0005615">
    <property type="term" value="C:extracellular space"/>
    <property type="evidence" value="ECO:0007669"/>
    <property type="project" value="TreeGrafter"/>
</dbReference>
<evidence type="ECO:0000313" key="1">
    <source>
        <dbReference type="EMBL" id="EDW83139.2"/>
    </source>
</evidence>
<dbReference type="Proteomes" id="UP000007798">
    <property type="component" value="Unassembled WGS sequence"/>
</dbReference>
<dbReference type="PANTHER" id="PTHR10974">
    <property type="entry name" value="FI08016P-RELATED"/>
    <property type="match status" value="1"/>
</dbReference>
<dbReference type="Gene3D" id="3.40.720.10">
    <property type="entry name" value="Alkaline Phosphatase, subunit A"/>
    <property type="match status" value="1"/>
</dbReference>
<dbReference type="InterPro" id="IPR017850">
    <property type="entry name" value="Alkaline_phosphatase_core_sf"/>
</dbReference>
<accession>B4NFS2</accession>
<protein>
    <recommendedName>
        <fullName evidence="3">DUF229 domain-containing protein</fullName>
    </recommendedName>
</protein>
<dbReference type="OrthoDB" id="413313at2759"/>
<name>B4NFS2_DROWI</name>
<dbReference type="eggNOG" id="ENOG502QRYZ">
    <property type="taxonomic scope" value="Eukaryota"/>
</dbReference>